<dbReference type="PANTHER" id="PTHR30329">
    <property type="entry name" value="STATOR ELEMENT OF FLAGELLAR MOTOR COMPLEX"/>
    <property type="match status" value="1"/>
</dbReference>
<evidence type="ECO:0000256" key="2">
    <source>
        <dbReference type="ARBA" id="ARBA00023136"/>
    </source>
</evidence>
<dbReference type="PROSITE" id="PS51123">
    <property type="entry name" value="OMPA_2"/>
    <property type="match status" value="1"/>
</dbReference>
<proteinExistence type="predicted"/>
<evidence type="ECO:0000256" key="4">
    <source>
        <dbReference type="PROSITE-ProRule" id="PRU00473"/>
    </source>
</evidence>
<dbReference type="InterPro" id="IPR006665">
    <property type="entry name" value="OmpA-like"/>
</dbReference>
<evidence type="ECO:0000313" key="7">
    <source>
        <dbReference type="EMBL" id="SHG09778.1"/>
    </source>
</evidence>
<keyword evidence="3" id="KW-0998">Cell outer membrane</keyword>
<dbReference type="Pfam" id="PF00691">
    <property type="entry name" value="OmpA"/>
    <property type="match status" value="1"/>
</dbReference>
<name>A0A1M5H1I8_9BACT</name>
<dbReference type="InterPro" id="IPR039567">
    <property type="entry name" value="Gly-zipper"/>
</dbReference>
<dbReference type="SUPFAM" id="SSF103088">
    <property type="entry name" value="OmpA-like"/>
    <property type="match status" value="1"/>
</dbReference>
<reference evidence="8" key="1">
    <citation type="submission" date="2016-11" db="EMBL/GenBank/DDBJ databases">
        <authorList>
            <person name="Varghese N."/>
            <person name="Submissions S."/>
        </authorList>
    </citation>
    <scope>NUCLEOTIDE SEQUENCE [LARGE SCALE GENOMIC DNA]</scope>
    <source>
        <strain evidence="8">DSM 27370</strain>
    </source>
</reference>
<keyword evidence="5" id="KW-0732">Signal</keyword>
<dbReference type="InterPro" id="IPR050330">
    <property type="entry name" value="Bact_OuterMem_StrucFunc"/>
</dbReference>
<dbReference type="RefSeq" id="WP_062183248.1">
    <property type="nucleotide sequence ID" value="NZ_BBXL01000020.1"/>
</dbReference>
<evidence type="ECO:0000256" key="3">
    <source>
        <dbReference type="ARBA" id="ARBA00023237"/>
    </source>
</evidence>
<protein>
    <submittedName>
        <fullName evidence="7">Outer membrane protein OmpA</fullName>
    </submittedName>
</protein>
<dbReference type="GO" id="GO:0009279">
    <property type="term" value="C:cell outer membrane"/>
    <property type="evidence" value="ECO:0007669"/>
    <property type="project" value="UniProtKB-SubCell"/>
</dbReference>
<dbReference type="Pfam" id="PF13488">
    <property type="entry name" value="Gly-zipper_Omp"/>
    <property type="match status" value="1"/>
</dbReference>
<dbReference type="PROSITE" id="PS01068">
    <property type="entry name" value="OMPA_1"/>
    <property type="match status" value="1"/>
</dbReference>
<dbReference type="AlphaFoldDB" id="A0A1M5H1I8"/>
<dbReference type="InterPro" id="IPR006690">
    <property type="entry name" value="OMPA-like_CS"/>
</dbReference>
<keyword evidence="2 4" id="KW-0472">Membrane</keyword>
<accession>A0A1M5H1I8</accession>
<dbReference type="PANTHER" id="PTHR30329:SF21">
    <property type="entry name" value="LIPOPROTEIN YIAD-RELATED"/>
    <property type="match status" value="1"/>
</dbReference>
<dbReference type="PROSITE" id="PS51257">
    <property type="entry name" value="PROKAR_LIPOPROTEIN"/>
    <property type="match status" value="1"/>
</dbReference>
<dbReference type="STRING" id="1346286.SAMN05444362_11553"/>
<comment type="subcellular location">
    <subcellularLocation>
        <location evidence="1">Cell outer membrane</location>
    </subcellularLocation>
</comment>
<evidence type="ECO:0000256" key="5">
    <source>
        <dbReference type="SAM" id="SignalP"/>
    </source>
</evidence>
<dbReference type="CDD" id="cd07185">
    <property type="entry name" value="OmpA_C-like"/>
    <property type="match status" value="1"/>
</dbReference>
<evidence type="ECO:0000256" key="1">
    <source>
        <dbReference type="ARBA" id="ARBA00004442"/>
    </source>
</evidence>
<evidence type="ECO:0000259" key="6">
    <source>
        <dbReference type="PROSITE" id="PS51123"/>
    </source>
</evidence>
<dbReference type="Gene3D" id="3.30.1330.60">
    <property type="entry name" value="OmpA-like domain"/>
    <property type="match status" value="1"/>
</dbReference>
<dbReference type="InterPro" id="IPR006664">
    <property type="entry name" value="OMP_bac"/>
</dbReference>
<feature type="chain" id="PRO_5009910622" evidence="5">
    <location>
        <begin position="23"/>
        <end position="223"/>
    </location>
</feature>
<sequence>MKKTSFGAFALSAALILSSCGASNTVKGGGIGAGAGAALGAGIGAIAGGGKGAAWGAGIGAVLGGTAGAVVGNKMDKQKAELEQINGAQVESINDGQAIKVTFESGILFATNSSSLNSASQSALTQFATSLKNNPDTDIQIFGHTDNTGSDAINNPLSEKRAQSVYNFLLQKGVTGNRMTSAGMGSTQPVADNSSADGRAQNRRVEILILPNEKMIRDAQQGQ</sequence>
<dbReference type="InterPro" id="IPR036737">
    <property type="entry name" value="OmpA-like_sf"/>
</dbReference>
<keyword evidence="8" id="KW-1185">Reference proteome</keyword>
<gene>
    <name evidence="7" type="ORF">SAMN05444362_11553</name>
</gene>
<feature type="domain" description="OmpA-like" evidence="6">
    <location>
        <begin position="96"/>
        <end position="213"/>
    </location>
</feature>
<organism evidence="7 8">
    <name type="scientific">Dysgonomonas macrotermitis</name>
    <dbReference type="NCBI Taxonomy" id="1346286"/>
    <lineage>
        <taxon>Bacteria</taxon>
        <taxon>Pseudomonadati</taxon>
        <taxon>Bacteroidota</taxon>
        <taxon>Bacteroidia</taxon>
        <taxon>Bacteroidales</taxon>
        <taxon>Dysgonomonadaceae</taxon>
        <taxon>Dysgonomonas</taxon>
    </lineage>
</organism>
<dbReference type="EMBL" id="FQUC01000015">
    <property type="protein sequence ID" value="SHG09778.1"/>
    <property type="molecule type" value="Genomic_DNA"/>
</dbReference>
<feature type="signal peptide" evidence="5">
    <location>
        <begin position="1"/>
        <end position="22"/>
    </location>
</feature>
<dbReference type="Proteomes" id="UP000184480">
    <property type="component" value="Unassembled WGS sequence"/>
</dbReference>
<evidence type="ECO:0000313" key="8">
    <source>
        <dbReference type="Proteomes" id="UP000184480"/>
    </source>
</evidence>
<dbReference type="PRINTS" id="PR01021">
    <property type="entry name" value="OMPADOMAIN"/>
</dbReference>
<dbReference type="OrthoDB" id="9782229at2"/>